<dbReference type="Proteomes" id="UP000093898">
    <property type="component" value="Unassembled WGS sequence"/>
</dbReference>
<dbReference type="GO" id="GO:0003677">
    <property type="term" value="F:DNA binding"/>
    <property type="evidence" value="ECO:0007669"/>
    <property type="project" value="UniProtKB-UniRule"/>
</dbReference>
<dbReference type="PANTHER" id="PTHR30328">
    <property type="entry name" value="TRANSCRIPTIONAL REPRESSOR"/>
    <property type="match status" value="1"/>
</dbReference>
<sequence>MRAAGHATRERIMAAAKVEFSALGFAGARLNRIAAEANASKERLYSYFQSKQNLFEAVVEQWIQDAPYDAIFKPDDVPAYAVALFDYMVADPVGARLQRWIELEAAEGMFGDHVLRRIFQSKLDRIAEAQRSGIIDASWRPMDLLVLLNDMTYALAAGGFGIDRIVDQPLSPETAAVRRAAVAEAARRLVQQPAGE</sequence>
<feature type="DNA-binding region" description="H-T-H motif" evidence="2">
    <location>
        <begin position="29"/>
        <end position="48"/>
    </location>
</feature>
<dbReference type="InterPro" id="IPR041467">
    <property type="entry name" value="Sco4008_C"/>
</dbReference>
<dbReference type="Pfam" id="PF00440">
    <property type="entry name" value="TetR_N"/>
    <property type="match status" value="1"/>
</dbReference>
<dbReference type="AlphaFoldDB" id="A0A1A3HF95"/>
<protein>
    <submittedName>
        <fullName evidence="4">TetR family transcriptional regulator</fullName>
    </submittedName>
</protein>
<evidence type="ECO:0000256" key="2">
    <source>
        <dbReference type="PROSITE-ProRule" id="PRU00335"/>
    </source>
</evidence>
<dbReference type="SUPFAM" id="SSF46689">
    <property type="entry name" value="Homeodomain-like"/>
    <property type="match status" value="1"/>
</dbReference>
<evidence type="ECO:0000313" key="4">
    <source>
        <dbReference type="EMBL" id="OBJ46877.1"/>
    </source>
</evidence>
<organism evidence="4 5">
    <name type="scientific">Mycolicibacterium mucogenicum</name>
    <name type="common">Mycobacterium mucogenicum</name>
    <dbReference type="NCBI Taxonomy" id="56689"/>
    <lineage>
        <taxon>Bacteria</taxon>
        <taxon>Bacillati</taxon>
        <taxon>Actinomycetota</taxon>
        <taxon>Actinomycetes</taxon>
        <taxon>Mycobacteriales</taxon>
        <taxon>Mycobacteriaceae</taxon>
        <taxon>Mycolicibacterium</taxon>
    </lineage>
</organism>
<dbReference type="GO" id="GO:0006355">
    <property type="term" value="P:regulation of DNA-templated transcription"/>
    <property type="evidence" value="ECO:0007669"/>
    <property type="project" value="UniProtKB-ARBA"/>
</dbReference>
<evidence type="ECO:0000256" key="1">
    <source>
        <dbReference type="ARBA" id="ARBA00023125"/>
    </source>
</evidence>
<dbReference type="PANTHER" id="PTHR30328:SF54">
    <property type="entry name" value="HTH-TYPE TRANSCRIPTIONAL REPRESSOR SCO4008"/>
    <property type="match status" value="1"/>
</dbReference>
<dbReference type="PRINTS" id="PR00455">
    <property type="entry name" value="HTHTETR"/>
</dbReference>
<dbReference type="InterPro" id="IPR001647">
    <property type="entry name" value="HTH_TetR"/>
</dbReference>
<dbReference type="Gene3D" id="1.10.357.10">
    <property type="entry name" value="Tetracycline Repressor, domain 2"/>
    <property type="match status" value="1"/>
</dbReference>
<gene>
    <name evidence="4" type="ORF">A5630_10660</name>
</gene>
<dbReference type="InterPro" id="IPR009057">
    <property type="entry name" value="Homeodomain-like_sf"/>
</dbReference>
<dbReference type="PROSITE" id="PS50977">
    <property type="entry name" value="HTH_TETR_2"/>
    <property type="match status" value="1"/>
</dbReference>
<dbReference type="InterPro" id="IPR036271">
    <property type="entry name" value="Tet_transcr_reg_TetR-rel_C_sf"/>
</dbReference>
<comment type="caution">
    <text evidence="4">The sequence shown here is derived from an EMBL/GenBank/DDBJ whole genome shotgun (WGS) entry which is preliminary data.</text>
</comment>
<dbReference type="SUPFAM" id="SSF48498">
    <property type="entry name" value="Tetracyclin repressor-like, C-terminal domain"/>
    <property type="match status" value="1"/>
</dbReference>
<dbReference type="Pfam" id="PF17926">
    <property type="entry name" value="TetR_C_21"/>
    <property type="match status" value="1"/>
</dbReference>
<reference evidence="4 5" key="1">
    <citation type="submission" date="2016-06" db="EMBL/GenBank/DDBJ databases">
        <authorList>
            <person name="Kjaerup R.B."/>
            <person name="Dalgaard T.S."/>
            <person name="Juul-Madsen H.R."/>
        </authorList>
    </citation>
    <scope>NUCLEOTIDE SEQUENCE [LARGE SCALE GENOMIC DNA]</scope>
    <source>
        <strain evidence="4 5">1127319.6</strain>
    </source>
</reference>
<dbReference type="EMBL" id="LZLC01000003">
    <property type="protein sequence ID" value="OBJ46877.1"/>
    <property type="molecule type" value="Genomic_DNA"/>
</dbReference>
<evidence type="ECO:0000259" key="3">
    <source>
        <dbReference type="PROSITE" id="PS50977"/>
    </source>
</evidence>
<accession>A0A1A3HF95</accession>
<evidence type="ECO:0000313" key="5">
    <source>
        <dbReference type="Proteomes" id="UP000093898"/>
    </source>
</evidence>
<feature type="domain" description="HTH tetR-type" evidence="3">
    <location>
        <begin position="6"/>
        <end position="66"/>
    </location>
</feature>
<keyword evidence="1 2" id="KW-0238">DNA-binding</keyword>
<name>A0A1A3HF95_MYCMU</name>
<dbReference type="STRING" id="56689.GCA_001291445_03791"/>
<proteinExistence type="predicted"/>
<dbReference type="InterPro" id="IPR050109">
    <property type="entry name" value="HTH-type_TetR-like_transc_reg"/>
</dbReference>